<dbReference type="AlphaFoldDB" id="A0A7K1VAM0"/>
<dbReference type="NCBIfam" id="TIGR01439">
    <property type="entry name" value="lp_hng_hel_AbrB"/>
    <property type="match status" value="1"/>
</dbReference>
<keyword evidence="4" id="KW-1185">Reference proteome</keyword>
<accession>A0A7K1VAM0</accession>
<evidence type="ECO:0000256" key="1">
    <source>
        <dbReference type="PROSITE-ProRule" id="PRU01076"/>
    </source>
</evidence>
<dbReference type="EMBL" id="WRPP01000014">
    <property type="protein sequence ID" value="MVU83700.1"/>
    <property type="molecule type" value="Genomic_DNA"/>
</dbReference>
<organism evidence="3 4">
    <name type="scientific">Nocardia terrae</name>
    <dbReference type="NCBI Taxonomy" id="2675851"/>
    <lineage>
        <taxon>Bacteria</taxon>
        <taxon>Bacillati</taxon>
        <taxon>Actinomycetota</taxon>
        <taxon>Actinomycetes</taxon>
        <taxon>Mycobacteriales</taxon>
        <taxon>Nocardiaceae</taxon>
        <taxon>Nocardia</taxon>
    </lineage>
</organism>
<dbReference type="InterPro" id="IPR007159">
    <property type="entry name" value="SpoVT-AbrB_dom"/>
</dbReference>
<feature type="domain" description="SpoVT-AbrB" evidence="2">
    <location>
        <begin position="2"/>
        <end position="46"/>
    </location>
</feature>
<protein>
    <submittedName>
        <fullName evidence="3">AbrB/MazE/SpoVT family DNA-binding domain-containing protein</fullName>
    </submittedName>
</protein>
<sequence length="84" mass="9111">MDAVARLTSKGQLTVPKAIRDALELHVGDNVLFRVEGQVVVLARTPDLLELAGSVPVPPQVRGRSWEEIREAAWAAQWGEGGEP</sequence>
<dbReference type="InterPro" id="IPR037914">
    <property type="entry name" value="SpoVT-AbrB_sf"/>
</dbReference>
<evidence type="ECO:0000313" key="4">
    <source>
        <dbReference type="Proteomes" id="UP000466794"/>
    </source>
</evidence>
<reference evidence="3 4" key="1">
    <citation type="submission" date="2019-12" db="EMBL/GenBank/DDBJ databases">
        <title>Nocardia sp. nov. ET3-3 isolated from soil.</title>
        <authorList>
            <person name="Kanchanasin P."/>
            <person name="Tanasupawat S."/>
            <person name="Yuki M."/>
            <person name="Kudo T."/>
        </authorList>
    </citation>
    <scope>NUCLEOTIDE SEQUENCE [LARGE SCALE GENOMIC DNA]</scope>
    <source>
        <strain evidence="3 4">ET3-3</strain>
    </source>
</reference>
<dbReference type="SMART" id="SM00966">
    <property type="entry name" value="SpoVT_AbrB"/>
    <property type="match status" value="1"/>
</dbReference>
<dbReference type="Pfam" id="PF04014">
    <property type="entry name" value="MazE_antitoxin"/>
    <property type="match status" value="1"/>
</dbReference>
<comment type="caution">
    <text evidence="3">The sequence shown here is derived from an EMBL/GenBank/DDBJ whole genome shotgun (WGS) entry which is preliminary data.</text>
</comment>
<keyword evidence="1 3" id="KW-0238">DNA-binding</keyword>
<gene>
    <name evidence="3" type="ORF">GPX89_41510</name>
</gene>
<dbReference type="RefSeq" id="WP_157393252.1">
    <property type="nucleotide sequence ID" value="NZ_WRPP01000014.1"/>
</dbReference>
<name>A0A7K1VAM0_9NOCA</name>
<dbReference type="PROSITE" id="PS51740">
    <property type="entry name" value="SPOVT_ABRB"/>
    <property type="match status" value="1"/>
</dbReference>
<dbReference type="Proteomes" id="UP000466794">
    <property type="component" value="Unassembled WGS sequence"/>
</dbReference>
<evidence type="ECO:0000313" key="3">
    <source>
        <dbReference type="EMBL" id="MVU83700.1"/>
    </source>
</evidence>
<dbReference type="SUPFAM" id="SSF89447">
    <property type="entry name" value="AbrB/MazE/MraZ-like"/>
    <property type="match status" value="1"/>
</dbReference>
<proteinExistence type="predicted"/>
<evidence type="ECO:0000259" key="2">
    <source>
        <dbReference type="PROSITE" id="PS51740"/>
    </source>
</evidence>
<dbReference type="GO" id="GO:0003677">
    <property type="term" value="F:DNA binding"/>
    <property type="evidence" value="ECO:0007669"/>
    <property type="project" value="UniProtKB-UniRule"/>
</dbReference>
<dbReference type="Gene3D" id="2.10.260.10">
    <property type="match status" value="1"/>
</dbReference>